<dbReference type="EMBL" id="CTEF01000003">
    <property type="protein sequence ID" value="CQD18089.1"/>
    <property type="molecule type" value="Genomic_DNA"/>
</dbReference>
<dbReference type="Proteomes" id="UP000182227">
    <property type="component" value="Unassembled WGS sequence"/>
</dbReference>
<gene>
    <name evidence="1" type="ORF">BN970_03952</name>
</gene>
<organism evidence="1 2">
    <name type="scientific">Mycolicibacterium conceptionense</name>
    <dbReference type="NCBI Taxonomy" id="451644"/>
    <lineage>
        <taxon>Bacteria</taxon>
        <taxon>Bacillati</taxon>
        <taxon>Actinomycetota</taxon>
        <taxon>Actinomycetes</taxon>
        <taxon>Mycobacteriales</taxon>
        <taxon>Mycobacteriaceae</taxon>
        <taxon>Mycolicibacterium</taxon>
    </lineage>
</organism>
<proteinExistence type="predicted"/>
<reference evidence="1 2" key="1">
    <citation type="submission" date="2015-03" db="EMBL/GenBank/DDBJ databases">
        <authorList>
            <person name="Murphy D."/>
        </authorList>
    </citation>
    <scope>NUCLEOTIDE SEQUENCE [LARGE SCALE GENOMIC DNA]</scope>
    <source>
        <strain evidence="1 2">D16</strain>
    </source>
</reference>
<accession>A0A0U1DLR8</accession>
<evidence type="ECO:0000313" key="2">
    <source>
        <dbReference type="Proteomes" id="UP000182227"/>
    </source>
</evidence>
<dbReference type="AlphaFoldDB" id="A0A0U1DLR8"/>
<name>A0A0U1DLR8_9MYCO</name>
<protein>
    <submittedName>
        <fullName evidence="1">Uncharacterized protein</fullName>
    </submittedName>
</protein>
<evidence type="ECO:0000313" key="1">
    <source>
        <dbReference type="EMBL" id="CQD18089.1"/>
    </source>
</evidence>
<sequence>MAAMKPGPVTVHWKQPKRGEESLCEYRWKAVGASLSN</sequence>